<accession>A0A423T8I7</accession>
<dbReference type="Proteomes" id="UP000283509">
    <property type="component" value="Unassembled WGS sequence"/>
</dbReference>
<keyword evidence="8" id="KW-1185">Reference proteome</keyword>
<comment type="subcellular location">
    <subcellularLocation>
        <location evidence="1">Cytoplasm</location>
        <location evidence="1">Cytoskeleton</location>
        <location evidence="1">Microtubule organizing center</location>
        <location evidence="1">Centrosome</location>
        <location evidence="1">Centriole</location>
    </subcellularLocation>
</comment>
<gene>
    <name evidence="7" type="ORF">C7M84_008861</name>
</gene>
<dbReference type="InterPro" id="IPR033590">
    <property type="entry name" value="PPP1R35"/>
</dbReference>
<evidence type="ECO:0000259" key="6">
    <source>
        <dbReference type="Pfam" id="PF15503"/>
    </source>
</evidence>
<organism evidence="7 8">
    <name type="scientific">Penaeus vannamei</name>
    <name type="common">Whiteleg shrimp</name>
    <name type="synonym">Litopenaeus vannamei</name>
    <dbReference type="NCBI Taxonomy" id="6689"/>
    <lineage>
        <taxon>Eukaryota</taxon>
        <taxon>Metazoa</taxon>
        <taxon>Ecdysozoa</taxon>
        <taxon>Arthropoda</taxon>
        <taxon>Crustacea</taxon>
        <taxon>Multicrustacea</taxon>
        <taxon>Malacostraca</taxon>
        <taxon>Eumalacostraca</taxon>
        <taxon>Eucarida</taxon>
        <taxon>Decapoda</taxon>
        <taxon>Dendrobranchiata</taxon>
        <taxon>Penaeoidea</taxon>
        <taxon>Penaeidae</taxon>
        <taxon>Penaeus</taxon>
    </lineage>
</organism>
<dbReference type="EMBL" id="QCYY01002114">
    <property type="protein sequence ID" value="ROT72746.1"/>
    <property type="molecule type" value="Genomic_DNA"/>
</dbReference>
<keyword evidence="3" id="KW-0206">Cytoskeleton</keyword>
<dbReference type="Pfam" id="PF15503">
    <property type="entry name" value="PPP1R35_C"/>
    <property type="match status" value="1"/>
</dbReference>
<evidence type="ECO:0000256" key="4">
    <source>
        <dbReference type="ARBA" id="ARBA00029452"/>
    </source>
</evidence>
<dbReference type="OrthoDB" id="6336882at2759"/>
<dbReference type="GO" id="GO:0045724">
    <property type="term" value="P:positive regulation of cilium assembly"/>
    <property type="evidence" value="ECO:0007669"/>
    <property type="project" value="TreeGrafter"/>
</dbReference>
<keyword evidence="2" id="KW-0963">Cytoplasm</keyword>
<sequence>MQKKVVGGERHIYVKPSNGLDPSGARRKYPKEKPVLENREMRNIPIAPSLSQEIRNIAAQSSGALTIHGKRGKKKNHPIIPTPLPESAEGVYGEPELHSALRVSQALWKVRDEEPDLSMMLKEKLESPNTAARVKKQRAKRVNVSGSRQIFNDLVSVDVKEQELAAQFEDQLQMRATAVQPRARPRDPEPQLSDYLNVEDYITTCPITSIQVHPPFNSVRAHRVGREELCCLYGQLME</sequence>
<evidence type="ECO:0000256" key="5">
    <source>
        <dbReference type="SAM" id="MobiDB-lite"/>
    </source>
</evidence>
<dbReference type="GO" id="GO:1903724">
    <property type="term" value="P:positive regulation of centriole elongation"/>
    <property type="evidence" value="ECO:0007669"/>
    <property type="project" value="TreeGrafter"/>
</dbReference>
<feature type="region of interest" description="Disordered" evidence="5">
    <location>
        <begin position="1"/>
        <end position="40"/>
    </location>
</feature>
<comment type="similarity">
    <text evidence="4">Belongs to the PPP1R35 family.</text>
</comment>
<evidence type="ECO:0000313" key="8">
    <source>
        <dbReference type="Proteomes" id="UP000283509"/>
    </source>
</evidence>
<evidence type="ECO:0000256" key="2">
    <source>
        <dbReference type="ARBA" id="ARBA00022490"/>
    </source>
</evidence>
<reference evidence="7 8" key="2">
    <citation type="submission" date="2019-01" db="EMBL/GenBank/DDBJ databases">
        <title>The decoding of complex shrimp genome reveals the adaptation for benthos swimmer, frequently molting mechanism and breeding impact on genome.</title>
        <authorList>
            <person name="Sun Y."/>
            <person name="Gao Y."/>
            <person name="Yu Y."/>
        </authorList>
    </citation>
    <scope>NUCLEOTIDE SEQUENCE [LARGE SCALE GENOMIC DNA]</scope>
    <source>
        <tissue evidence="7">Muscle</tissue>
    </source>
</reference>
<dbReference type="PANTHER" id="PTHR28625">
    <property type="entry name" value="PROTEIN PHOSPHATASE 1 REGULATORY SUBUNIT 35"/>
    <property type="match status" value="1"/>
</dbReference>
<reference evidence="7 8" key="1">
    <citation type="submission" date="2018-04" db="EMBL/GenBank/DDBJ databases">
        <authorList>
            <person name="Zhang X."/>
            <person name="Yuan J."/>
            <person name="Li F."/>
            <person name="Xiang J."/>
        </authorList>
    </citation>
    <scope>NUCLEOTIDE SEQUENCE [LARGE SCALE GENOMIC DNA]</scope>
    <source>
        <tissue evidence="7">Muscle</tissue>
    </source>
</reference>
<dbReference type="GO" id="GO:0019902">
    <property type="term" value="F:phosphatase binding"/>
    <property type="evidence" value="ECO:0007669"/>
    <property type="project" value="InterPro"/>
</dbReference>
<feature type="compositionally biased region" description="Basic and acidic residues" evidence="5">
    <location>
        <begin position="1"/>
        <end position="12"/>
    </location>
</feature>
<protein>
    <recommendedName>
        <fullName evidence="6">Protein phosphatase 1 regulatory subunit 35 C-terminal domain-containing protein</fullName>
    </recommendedName>
</protein>
<feature type="domain" description="Protein phosphatase 1 regulatory subunit 35 C-terminal" evidence="6">
    <location>
        <begin position="95"/>
        <end position="207"/>
    </location>
</feature>
<evidence type="ECO:0000256" key="1">
    <source>
        <dbReference type="ARBA" id="ARBA00004114"/>
    </source>
</evidence>
<dbReference type="PANTHER" id="PTHR28625:SF1">
    <property type="entry name" value="PROTEIN PHOSPHATASE 1 REGULATORY SUBUNIT 35"/>
    <property type="match status" value="1"/>
</dbReference>
<evidence type="ECO:0000256" key="3">
    <source>
        <dbReference type="ARBA" id="ARBA00023212"/>
    </source>
</evidence>
<feature type="compositionally biased region" description="Basic and acidic residues" evidence="5">
    <location>
        <begin position="31"/>
        <end position="40"/>
    </location>
</feature>
<proteinExistence type="inferred from homology"/>
<evidence type="ECO:0000313" key="7">
    <source>
        <dbReference type="EMBL" id="ROT72746.1"/>
    </source>
</evidence>
<comment type="caution">
    <text evidence="7">The sequence shown here is derived from an EMBL/GenBank/DDBJ whole genome shotgun (WGS) entry which is preliminary data.</text>
</comment>
<dbReference type="InterPro" id="IPR029135">
    <property type="entry name" value="PPP1R35_C"/>
</dbReference>
<dbReference type="AlphaFoldDB" id="A0A423T8I7"/>
<dbReference type="GO" id="GO:0005814">
    <property type="term" value="C:centriole"/>
    <property type="evidence" value="ECO:0007669"/>
    <property type="project" value="UniProtKB-SubCell"/>
</dbReference>
<name>A0A423T8I7_PENVA</name>